<keyword evidence="1" id="KW-0904">Protein phosphatase</keyword>
<comment type="cofactor">
    <cofactor evidence="1">
        <name>Mn(2+)</name>
        <dbReference type="ChEBI" id="CHEBI:29035"/>
    </cofactor>
</comment>
<proteinExistence type="inferred from homology"/>
<comment type="catalytic activity">
    <reaction evidence="1">
        <text>O-phospho-L-seryl-[protein] + H2O = L-seryl-[protein] + phosphate</text>
        <dbReference type="Rhea" id="RHEA:20629"/>
        <dbReference type="Rhea" id="RHEA-COMP:9863"/>
        <dbReference type="Rhea" id="RHEA-COMP:11604"/>
        <dbReference type="ChEBI" id="CHEBI:15377"/>
        <dbReference type="ChEBI" id="CHEBI:29999"/>
        <dbReference type="ChEBI" id="CHEBI:43474"/>
        <dbReference type="ChEBI" id="CHEBI:83421"/>
        <dbReference type="EC" id="3.1.3.16"/>
    </reaction>
</comment>
<keyword evidence="3" id="KW-1185">Reference proteome</keyword>
<dbReference type="EC" id="3.1.3.16" evidence="1"/>
<keyword evidence="1" id="KW-0460">Magnesium</keyword>
<comment type="cofactor">
    <cofactor evidence="1">
        <name>Mg(2+)</name>
        <dbReference type="ChEBI" id="CHEBI:18420"/>
    </cofactor>
</comment>
<comment type="caution">
    <text evidence="2">The sequence shown here is derived from an EMBL/GenBank/DDBJ whole genome shotgun (WGS) entry which is preliminary data.</text>
</comment>
<dbReference type="GO" id="GO:0004722">
    <property type="term" value="F:protein serine/threonine phosphatase activity"/>
    <property type="evidence" value="ECO:0007669"/>
    <property type="project" value="UniProtKB-EC"/>
</dbReference>
<name>A0A9J5YKA7_SOLCO</name>
<evidence type="ECO:0000313" key="3">
    <source>
        <dbReference type="Proteomes" id="UP000824120"/>
    </source>
</evidence>
<dbReference type="InterPro" id="IPR039123">
    <property type="entry name" value="PPTC7"/>
</dbReference>
<reference evidence="2 3" key="1">
    <citation type="submission" date="2020-09" db="EMBL/GenBank/DDBJ databases">
        <title>De no assembly of potato wild relative species, Solanum commersonii.</title>
        <authorList>
            <person name="Cho K."/>
        </authorList>
    </citation>
    <scope>NUCLEOTIDE SEQUENCE [LARGE SCALE GENOMIC DNA]</scope>
    <source>
        <strain evidence="2">LZ3.2</strain>
        <tissue evidence="2">Leaf</tissue>
    </source>
</reference>
<evidence type="ECO:0000256" key="1">
    <source>
        <dbReference type="RuleBase" id="RU366020"/>
    </source>
</evidence>
<sequence>MDEDIKPIQTFIPEEVDSKDKSDVGVTERTIMVARSSYILKLNAKKPLGEDASFICANKQAIGVVDGVGGWAKKGINSDGLFDNVHNFELEAIVNSEVDS</sequence>
<dbReference type="SUPFAM" id="SSF81606">
    <property type="entry name" value="PP2C-like"/>
    <property type="match status" value="1"/>
</dbReference>
<dbReference type="InterPro" id="IPR036457">
    <property type="entry name" value="PPM-type-like_dom_sf"/>
</dbReference>
<keyword evidence="1" id="KW-0378">Hydrolase</keyword>
<dbReference type="PANTHER" id="PTHR12320">
    <property type="entry name" value="PROTEIN PHOSPHATASE 2C"/>
    <property type="match status" value="1"/>
</dbReference>
<dbReference type="Proteomes" id="UP000824120">
    <property type="component" value="Chromosome 6"/>
</dbReference>
<comment type="catalytic activity">
    <reaction evidence="1">
        <text>O-phospho-L-threonyl-[protein] + H2O = L-threonyl-[protein] + phosphate</text>
        <dbReference type="Rhea" id="RHEA:47004"/>
        <dbReference type="Rhea" id="RHEA-COMP:11060"/>
        <dbReference type="Rhea" id="RHEA-COMP:11605"/>
        <dbReference type="ChEBI" id="CHEBI:15377"/>
        <dbReference type="ChEBI" id="CHEBI:30013"/>
        <dbReference type="ChEBI" id="CHEBI:43474"/>
        <dbReference type="ChEBI" id="CHEBI:61977"/>
        <dbReference type="EC" id="3.1.3.16"/>
    </reaction>
</comment>
<dbReference type="GO" id="GO:0046872">
    <property type="term" value="F:metal ion binding"/>
    <property type="evidence" value="ECO:0007669"/>
    <property type="project" value="UniProtKB-UniRule"/>
</dbReference>
<dbReference type="AlphaFoldDB" id="A0A9J5YKA7"/>
<dbReference type="PANTHER" id="PTHR12320:SF81">
    <property type="entry name" value="PROTEIN PHOSPHATASE 2C 23-RELATED"/>
    <property type="match status" value="1"/>
</dbReference>
<keyword evidence="1" id="KW-0464">Manganese</keyword>
<dbReference type="OrthoDB" id="60843at2759"/>
<dbReference type="EMBL" id="JACXVP010000006">
    <property type="protein sequence ID" value="KAG5601203.1"/>
    <property type="molecule type" value="Genomic_DNA"/>
</dbReference>
<evidence type="ECO:0000313" key="2">
    <source>
        <dbReference type="EMBL" id="KAG5601203.1"/>
    </source>
</evidence>
<accession>A0A9J5YKA7</accession>
<comment type="similarity">
    <text evidence="1">Belongs to the PP2C family.</text>
</comment>
<protein>
    <recommendedName>
        <fullName evidence="1">Protein phosphatase</fullName>
        <ecNumber evidence="1">3.1.3.16</ecNumber>
    </recommendedName>
</protein>
<gene>
    <name evidence="2" type="ORF">H5410_032573</name>
</gene>
<keyword evidence="1" id="KW-0479">Metal-binding</keyword>
<organism evidence="2 3">
    <name type="scientific">Solanum commersonii</name>
    <name type="common">Commerson's wild potato</name>
    <name type="synonym">Commerson's nightshade</name>
    <dbReference type="NCBI Taxonomy" id="4109"/>
    <lineage>
        <taxon>Eukaryota</taxon>
        <taxon>Viridiplantae</taxon>
        <taxon>Streptophyta</taxon>
        <taxon>Embryophyta</taxon>
        <taxon>Tracheophyta</taxon>
        <taxon>Spermatophyta</taxon>
        <taxon>Magnoliopsida</taxon>
        <taxon>eudicotyledons</taxon>
        <taxon>Gunneridae</taxon>
        <taxon>Pentapetalae</taxon>
        <taxon>asterids</taxon>
        <taxon>lamiids</taxon>
        <taxon>Solanales</taxon>
        <taxon>Solanaceae</taxon>
        <taxon>Solanoideae</taxon>
        <taxon>Solaneae</taxon>
        <taxon>Solanum</taxon>
    </lineage>
</organism>